<reference evidence="2" key="3">
    <citation type="submission" date="1997-09" db="EMBL/GenBank/DDBJ databases">
        <authorList>
            <person name="Parkhill J."/>
            <person name="Barrell B.G."/>
            <person name="Rajandream M.A."/>
        </authorList>
    </citation>
    <scope>NUCLEOTIDE SEQUENCE</scope>
</reference>
<dbReference type="PIR" id="T45337">
    <property type="entry name" value="T45337"/>
</dbReference>
<sequence length="96" mass="10467">MMVVKLFWSTLSIDMSIHSRPASARVPAFPGQSYTVGGQRALWAGTQTGRCCDYLFEVPGQERLTTGEPDVGDVEPGDRDAREPGKLVSLRQLLAS</sequence>
<organism evidence="2">
    <name type="scientific">Mycobacterium leprae</name>
    <dbReference type="NCBI Taxonomy" id="1769"/>
    <lineage>
        <taxon>Bacteria</taxon>
        <taxon>Bacillati</taxon>
        <taxon>Actinomycetota</taxon>
        <taxon>Actinomycetes</taxon>
        <taxon>Mycobacteriales</taxon>
        <taxon>Mycobacteriaceae</taxon>
        <taxon>Mycobacterium</taxon>
    </lineage>
</organism>
<reference evidence="2" key="1">
    <citation type="journal article" date="1993" name="Mol. Microbiol.">
        <title>Use of an ordered cosmid library to deduce the genomic organization of Mycobacterium leprae.</title>
        <authorList>
            <person name="Eiglmeier K."/>
            <person name="Honore N."/>
            <person name="Woods S.A."/>
            <person name="Caudron B."/>
            <person name="Cole S.T."/>
        </authorList>
    </citation>
    <scope>NUCLEOTIDE SEQUENCE</scope>
</reference>
<feature type="region of interest" description="Disordered" evidence="1">
    <location>
        <begin position="63"/>
        <end position="88"/>
    </location>
</feature>
<proteinExistence type="predicted"/>
<dbReference type="EMBL" id="Z99494">
    <property type="protein sequence ID" value="CAB16648.1"/>
    <property type="molecule type" value="Genomic_DNA"/>
</dbReference>
<evidence type="ECO:0000313" key="2">
    <source>
        <dbReference type="EMBL" id="CAB16648.1"/>
    </source>
</evidence>
<evidence type="ECO:0000256" key="1">
    <source>
        <dbReference type="SAM" id="MobiDB-lite"/>
    </source>
</evidence>
<gene>
    <name evidence="2" type="primary">MLCB57.08</name>
</gene>
<reference evidence="2" key="2">
    <citation type="submission" date="1997-09" db="EMBL/GenBank/DDBJ databases">
        <authorList>
            <person name="Badcock K."/>
            <person name="Churcher C.M."/>
        </authorList>
    </citation>
    <scope>NUCLEOTIDE SEQUENCE</scope>
</reference>
<name>Q794U0_MYCLR</name>
<protein>
    <submittedName>
        <fullName evidence="2">Uncharacterized protein</fullName>
    </submittedName>
</protein>
<accession>Q794U0</accession>
<feature type="compositionally biased region" description="Basic and acidic residues" evidence="1">
    <location>
        <begin position="76"/>
        <end position="85"/>
    </location>
</feature>
<dbReference type="AlphaFoldDB" id="Q794U0"/>